<proteinExistence type="predicted"/>
<reference evidence="2 3" key="1">
    <citation type="submission" date="2018-03" db="EMBL/GenBank/DDBJ databases">
        <title>Genomic Encyclopedia of Archaeal and Bacterial Type Strains, Phase II (KMG-II): from individual species to whole genera.</title>
        <authorList>
            <person name="Goeker M."/>
        </authorList>
    </citation>
    <scope>NUCLEOTIDE SEQUENCE [LARGE SCALE GENOMIC DNA]</scope>
    <source>
        <strain evidence="2 3">DSM 28354</strain>
    </source>
</reference>
<dbReference type="GO" id="GO:0003824">
    <property type="term" value="F:catalytic activity"/>
    <property type="evidence" value="ECO:0007669"/>
    <property type="project" value="InterPro"/>
</dbReference>
<accession>A0A2T0RHL3</accession>
<dbReference type="InterPro" id="IPR002125">
    <property type="entry name" value="CMP_dCMP_dom"/>
</dbReference>
<evidence type="ECO:0000313" key="3">
    <source>
        <dbReference type="Proteomes" id="UP000238375"/>
    </source>
</evidence>
<keyword evidence="3" id="KW-1185">Reference proteome</keyword>
<sequence length="250" mass="28322">MEILNINQDRSSGDVYPLIDGKQVEIDEIFSLLAYSIVYADWQDESTPRDERRGYNIGSVLVDSENNPVFWGLNSVGVTNNATQHSEVRLMTQYLDVSETFDLKSHTVYTTLEPCAMCGGMMAMALISKSVFGQNDVEFSHAIDRLNFDSRSIGGYAPFPRKVACIPSPSPFTEILNESYQSFLKVDSEKILAKFLVSNEAKNIYSDARNAFETYKIKHIENQAVYNKAKLFYKNFLADINHNLTTPKHE</sequence>
<dbReference type="Proteomes" id="UP000238375">
    <property type="component" value="Unassembled WGS sequence"/>
</dbReference>
<dbReference type="SUPFAM" id="SSF53927">
    <property type="entry name" value="Cytidine deaminase-like"/>
    <property type="match status" value="1"/>
</dbReference>
<gene>
    <name evidence="2" type="ORF">CLV58_1573</name>
</gene>
<name>A0A2T0RHL3_9BACT</name>
<dbReference type="PANTHER" id="PTHR11079">
    <property type="entry name" value="CYTOSINE DEAMINASE FAMILY MEMBER"/>
    <property type="match status" value="1"/>
</dbReference>
<dbReference type="Pfam" id="PF00383">
    <property type="entry name" value="dCMP_cyt_deam_1"/>
    <property type="match status" value="1"/>
</dbReference>
<dbReference type="InterPro" id="IPR016193">
    <property type="entry name" value="Cytidine_deaminase-like"/>
</dbReference>
<organism evidence="2 3">
    <name type="scientific">Spirosoma oryzae</name>
    <dbReference type="NCBI Taxonomy" id="1469603"/>
    <lineage>
        <taxon>Bacteria</taxon>
        <taxon>Pseudomonadati</taxon>
        <taxon>Bacteroidota</taxon>
        <taxon>Cytophagia</taxon>
        <taxon>Cytophagales</taxon>
        <taxon>Cytophagaceae</taxon>
        <taxon>Spirosoma</taxon>
    </lineage>
</organism>
<dbReference type="RefSeq" id="WP_106141071.1">
    <property type="nucleotide sequence ID" value="NZ_PVTE01000057.1"/>
</dbReference>
<dbReference type="AlphaFoldDB" id="A0A2T0RHL3"/>
<dbReference type="PANTHER" id="PTHR11079:SF162">
    <property type="entry name" value="RIBOFLAVIN BIOSYNTHESIS PROTEIN PYRD, CHLOROPLASTIC"/>
    <property type="match status" value="1"/>
</dbReference>
<dbReference type="Gene3D" id="3.40.140.10">
    <property type="entry name" value="Cytidine Deaminase, domain 2"/>
    <property type="match status" value="1"/>
</dbReference>
<feature type="domain" description="CMP/dCMP-type deaminase" evidence="1">
    <location>
        <begin position="27"/>
        <end position="146"/>
    </location>
</feature>
<protein>
    <submittedName>
        <fullName evidence="2">Cytidine/deoxycytidylate deaminase-like protein</fullName>
    </submittedName>
</protein>
<dbReference type="EMBL" id="PVTE01000057">
    <property type="protein sequence ID" value="PRY20621.1"/>
    <property type="molecule type" value="Genomic_DNA"/>
</dbReference>
<dbReference type="OrthoDB" id="9802676at2"/>
<evidence type="ECO:0000259" key="1">
    <source>
        <dbReference type="PROSITE" id="PS51747"/>
    </source>
</evidence>
<evidence type="ECO:0000313" key="2">
    <source>
        <dbReference type="EMBL" id="PRY20621.1"/>
    </source>
</evidence>
<dbReference type="PROSITE" id="PS51747">
    <property type="entry name" value="CYT_DCMP_DEAMINASES_2"/>
    <property type="match status" value="1"/>
</dbReference>
<comment type="caution">
    <text evidence="2">The sequence shown here is derived from an EMBL/GenBank/DDBJ whole genome shotgun (WGS) entry which is preliminary data.</text>
</comment>